<dbReference type="InterPro" id="IPR042123">
    <property type="entry name" value="Zip3/RNF212-like"/>
</dbReference>
<evidence type="ECO:0000259" key="6">
    <source>
        <dbReference type="PROSITE" id="PS50089"/>
    </source>
</evidence>
<dbReference type="PANTHER" id="PTHR22663:SF17">
    <property type="entry name" value="RING FINGER PROTEIN NARYA-RELATED"/>
    <property type="match status" value="1"/>
</dbReference>
<dbReference type="Proteomes" id="UP000271087">
    <property type="component" value="Unassembled WGS sequence"/>
</dbReference>
<dbReference type="InterPro" id="IPR017907">
    <property type="entry name" value="Znf_RING_CS"/>
</dbReference>
<organism evidence="9">
    <name type="scientific">Onchocerca ochengi</name>
    <name type="common">Filarial nematode worm</name>
    <dbReference type="NCBI Taxonomy" id="42157"/>
    <lineage>
        <taxon>Eukaryota</taxon>
        <taxon>Metazoa</taxon>
        <taxon>Ecdysozoa</taxon>
        <taxon>Nematoda</taxon>
        <taxon>Chromadorea</taxon>
        <taxon>Rhabditida</taxon>
        <taxon>Spirurina</taxon>
        <taxon>Spiruromorpha</taxon>
        <taxon>Filarioidea</taxon>
        <taxon>Onchocercidae</taxon>
        <taxon>Onchocerca</taxon>
    </lineage>
</organism>
<dbReference type="GO" id="GO:0008270">
    <property type="term" value="F:zinc ion binding"/>
    <property type="evidence" value="ECO:0007669"/>
    <property type="project" value="UniProtKB-KW"/>
</dbReference>
<evidence type="ECO:0000256" key="3">
    <source>
        <dbReference type="ARBA" id="ARBA00022833"/>
    </source>
</evidence>
<dbReference type="GO" id="GO:0007129">
    <property type="term" value="P:homologous chromosome pairing at meiosis"/>
    <property type="evidence" value="ECO:0007669"/>
    <property type="project" value="TreeGrafter"/>
</dbReference>
<evidence type="ECO:0000313" key="7">
    <source>
        <dbReference type="EMBL" id="VDM92761.1"/>
    </source>
</evidence>
<dbReference type="InterPro" id="IPR001841">
    <property type="entry name" value="Znf_RING"/>
</dbReference>
<keyword evidence="4" id="KW-0469">Meiosis</keyword>
<dbReference type="PROSITE" id="PS50089">
    <property type="entry name" value="ZF_RING_2"/>
    <property type="match status" value="1"/>
</dbReference>
<dbReference type="GO" id="GO:0016925">
    <property type="term" value="P:protein sumoylation"/>
    <property type="evidence" value="ECO:0007669"/>
    <property type="project" value="TreeGrafter"/>
</dbReference>
<protein>
    <submittedName>
        <fullName evidence="9">RING-type domain-containing protein</fullName>
    </submittedName>
</protein>
<dbReference type="EMBL" id="UYRW01004505">
    <property type="protein sequence ID" value="VDM92761.1"/>
    <property type="molecule type" value="Genomic_DNA"/>
</dbReference>
<dbReference type="GO" id="GO:0000795">
    <property type="term" value="C:synaptonemal complex"/>
    <property type="evidence" value="ECO:0007669"/>
    <property type="project" value="InterPro"/>
</dbReference>
<dbReference type="Gene3D" id="3.30.40.10">
    <property type="entry name" value="Zinc/RING finger domain, C3HC4 (zinc finger)"/>
    <property type="match status" value="1"/>
</dbReference>
<dbReference type="STRING" id="42157.A0A182EMM2"/>
<dbReference type="SUPFAM" id="SSF57850">
    <property type="entry name" value="RING/U-box"/>
    <property type="match status" value="1"/>
</dbReference>
<evidence type="ECO:0000313" key="9">
    <source>
        <dbReference type="WBParaSite" id="nOo.2.0.1.t09368-RA"/>
    </source>
</evidence>
<sequence>MEAEQYVCFLFINEKSKAQCGTETYNKYVEEFNEWEKGVKEQQRQLIEERNSLIAPQDLDTTLDSLLAQISPKDFILAVVMMTSKDPTFFPALLSALQKVQAYDEARQASIYQAYAASAASYAPSANRQYPSQIQYSSTKTLRTTNPTHPYGAVRSDVSIDVTKRPYDRIRGATINDELTARNNYRAPSPMALSWVHCNNCYLIPSAQSTIKREPFALASCGHIFCSTCLDKCVSGKMCIVCRRSPFSYESVGRHMSEKTKKYFQTPNTLLVNALRKITSVIKFQQNQYNIMRNNVNRMHEQMNNVADRCKETVKICDFLERNANSLVTNMQQHHEMVQHLNGSFVDCAQSLKYFGDVNKNSNAS</sequence>
<reference evidence="7 8" key="2">
    <citation type="submission" date="2018-08" db="EMBL/GenBank/DDBJ databases">
        <authorList>
            <person name="Laetsch R D."/>
            <person name="Stevens L."/>
            <person name="Kumar S."/>
            <person name="Blaxter L. M."/>
        </authorList>
    </citation>
    <scope>NUCLEOTIDE SEQUENCE [LARGE SCALE GENOMIC DNA]</scope>
</reference>
<dbReference type="PANTHER" id="PTHR22663">
    <property type="entry name" value="RING FINGER PROTEIN NARYA-RELATED"/>
    <property type="match status" value="1"/>
</dbReference>
<name>A0A182EMM2_ONCOC</name>
<dbReference type="PROSITE" id="PS00518">
    <property type="entry name" value="ZF_RING_1"/>
    <property type="match status" value="1"/>
</dbReference>
<evidence type="ECO:0000256" key="4">
    <source>
        <dbReference type="ARBA" id="ARBA00023254"/>
    </source>
</evidence>
<dbReference type="GO" id="GO:0007131">
    <property type="term" value="P:reciprocal meiotic recombination"/>
    <property type="evidence" value="ECO:0007669"/>
    <property type="project" value="InterPro"/>
</dbReference>
<keyword evidence="1" id="KW-0479">Metal-binding</keyword>
<feature type="domain" description="RING-type" evidence="6">
    <location>
        <begin position="198"/>
        <end position="243"/>
    </location>
</feature>
<dbReference type="InterPro" id="IPR013083">
    <property type="entry name" value="Znf_RING/FYVE/PHD"/>
</dbReference>
<evidence type="ECO:0000313" key="8">
    <source>
        <dbReference type="Proteomes" id="UP000271087"/>
    </source>
</evidence>
<gene>
    <name evidence="7" type="ORF">NOO_LOCUS9368</name>
</gene>
<dbReference type="OrthoDB" id="5793875at2759"/>
<keyword evidence="8" id="KW-1185">Reference proteome</keyword>
<keyword evidence="2 5" id="KW-0863">Zinc-finger</keyword>
<evidence type="ECO:0000256" key="5">
    <source>
        <dbReference type="PROSITE-ProRule" id="PRU00175"/>
    </source>
</evidence>
<proteinExistence type="predicted"/>
<reference evidence="9" key="1">
    <citation type="submission" date="2016-06" db="UniProtKB">
        <authorList>
            <consortium name="WormBaseParasite"/>
        </authorList>
    </citation>
    <scope>IDENTIFICATION</scope>
</reference>
<dbReference type="Pfam" id="PF14634">
    <property type="entry name" value="zf-RING_5"/>
    <property type="match status" value="1"/>
</dbReference>
<dbReference type="GO" id="GO:0019789">
    <property type="term" value="F:SUMO transferase activity"/>
    <property type="evidence" value="ECO:0007669"/>
    <property type="project" value="InterPro"/>
</dbReference>
<evidence type="ECO:0000256" key="1">
    <source>
        <dbReference type="ARBA" id="ARBA00022723"/>
    </source>
</evidence>
<evidence type="ECO:0000256" key="2">
    <source>
        <dbReference type="ARBA" id="ARBA00022771"/>
    </source>
</evidence>
<accession>A0A182EMM2</accession>
<dbReference type="WBParaSite" id="nOo.2.0.1.t09368-RA">
    <property type="protein sequence ID" value="nOo.2.0.1.t09368-RA"/>
    <property type="gene ID" value="nOo.2.0.1.g09368"/>
</dbReference>
<keyword evidence="3" id="KW-0862">Zinc</keyword>
<dbReference type="AlphaFoldDB" id="A0A182EMM2"/>